<keyword evidence="2" id="KW-1185">Reference proteome</keyword>
<evidence type="ECO:0000313" key="2">
    <source>
        <dbReference type="Proteomes" id="UP000274131"/>
    </source>
</evidence>
<dbReference type="EMBL" id="UXUI01007911">
    <property type="protein sequence ID" value="VDD89876.1"/>
    <property type="molecule type" value="Genomic_DNA"/>
</dbReference>
<accession>A0A0N4V4A0</accession>
<reference evidence="1 2" key="2">
    <citation type="submission" date="2018-10" db="EMBL/GenBank/DDBJ databases">
        <authorList>
            <consortium name="Pathogen Informatics"/>
        </authorList>
    </citation>
    <scope>NUCLEOTIDE SEQUENCE [LARGE SCALE GENOMIC DNA]</scope>
</reference>
<dbReference type="Proteomes" id="UP000274131">
    <property type="component" value="Unassembled WGS sequence"/>
</dbReference>
<evidence type="ECO:0000313" key="3">
    <source>
        <dbReference type="WBParaSite" id="EVEC_0000494301-mRNA-1"/>
    </source>
</evidence>
<name>A0A0N4V4A0_ENTVE</name>
<dbReference type="AlphaFoldDB" id="A0A0N4V4A0"/>
<gene>
    <name evidence="1" type="ORF">EVEC_LOCUS4627</name>
</gene>
<dbReference type="WBParaSite" id="EVEC_0000494301-mRNA-1">
    <property type="protein sequence ID" value="EVEC_0000494301-mRNA-1"/>
    <property type="gene ID" value="EVEC_0000494301"/>
</dbReference>
<protein>
    <submittedName>
        <fullName evidence="3">Secreted protein</fullName>
    </submittedName>
</protein>
<reference evidence="3" key="1">
    <citation type="submission" date="2017-02" db="UniProtKB">
        <authorList>
            <consortium name="WormBaseParasite"/>
        </authorList>
    </citation>
    <scope>IDENTIFICATION</scope>
</reference>
<evidence type="ECO:0000313" key="1">
    <source>
        <dbReference type="EMBL" id="VDD89876.1"/>
    </source>
</evidence>
<proteinExistence type="predicted"/>
<organism evidence="3">
    <name type="scientific">Enterobius vermicularis</name>
    <name type="common">Human pinworm</name>
    <dbReference type="NCBI Taxonomy" id="51028"/>
    <lineage>
        <taxon>Eukaryota</taxon>
        <taxon>Metazoa</taxon>
        <taxon>Ecdysozoa</taxon>
        <taxon>Nematoda</taxon>
        <taxon>Chromadorea</taxon>
        <taxon>Rhabditida</taxon>
        <taxon>Spirurina</taxon>
        <taxon>Oxyuridomorpha</taxon>
        <taxon>Oxyuroidea</taxon>
        <taxon>Oxyuridae</taxon>
        <taxon>Enterobius</taxon>
    </lineage>
</organism>
<sequence>MFKADVFQTLTTTIASLIFGFLQINKRTLTASMKESIILTVQCSVTHPITKHFKHNITKNHRHYNVDRKKLFSAKKSVT</sequence>